<proteinExistence type="predicted"/>
<dbReference type="InterPro" id="IPR005368">
    <property type="entry name" value="UPF0175"/>
</dbReference>
<evidence type="ECO:0000313" key="1">
    <source>
        <dbReference type="EMBL" id="BAJ47855.1"/>
    </source>
</evidence>
<evidence type="ECO:0000313" key="3">
    <source>
        <dbReference type="EMBL" id="BAJ50717.1"/>
    </source>
</evidence>
<dbReference type="Proteomes" id="UP000008120">
    <property type="component" value="Chromosome"/>
</dbReference>
<dbReference type="Pfam" id="PF03683">
    <property type="entry name" value="UPF0175"/>
    <property type="match status" value="1"/>
</dbReference>
<reference evidence="1 4" key="1">
    <citation type="journal article" date="2005" name="Environ. Microbiol.">
        <title>Genetic and functional properties of uncultivated thermophilic crenarchaeotes from a subsurface gold mine as revealed by analysis of genome fragments.</title>
        <authorList>
            <person name="Nunoura T."/>
            <person name="Hirayama H."/>
            <person name="Takami H."/>
            <person name="Oida H."/>
            <person name="Nishi S."/>
            <person name="Shimamura S."/>
            <person name="Suzuki Y."/>
            <person name="Inagaki F."/>
            <person name="Takai K."/>
            <person name="Nealson K.H."/>
            <person name="Horikoshi K."/>
        </authorList>
    </citation>
    <scope>NUCLEOTIDE SEQUENCE [LARGE SCALE GENOMIC DNA]</scope>
</reference>
<dbReference type="EMBL" id="AP011848">
    <property type="protein sequence ID" value="BAJ47855.1"/>
    <property type="molecule type" value="Genomic_DNA"/>
</dbReference>
<dbReference type="BioCyc" id="CCAL311458:G131R-872-MONOMER"/>
<name>E6N6D6_CALS0</name>
<accession>E6N6D6</accession>
<protein>
    <submittedName>
        <fullName evidence="1">Uncharacterized protein</fullName>
    </submittedName>
</protein>
<dbReference type="EMBL" id="BA000048">
    <property type="protein sequence ID" value="BAJ50717.1"/>
    <property type="molecule type" value="Genomic_DNA"/>
</dbReference>
<organism evidence="1 4">
    <name type="scientific">Caldiarchaeum subterraneum</name>
    <dbReference type="NCBI Taxonomy" id="311458"/>
    <lineage>
        <taxon>Archaea</taxon>
        <taxon>Nitrososphaerota</taxon>
        <taxon>Candidatus Caldarchaeales</taxon>
        <taxon>Candidatus Caldarchaeaceae</taxon>
        <taxon>Candidatus Caldarchaeum</taxon>
    </lineage>
</organism>
<dbReference type="GO" id="GO:0006355">
    <property type="term" value="P:regulation of DNA-templated transcription"/>
    <property type="evidence" value="ECO:0007669"/>
    <property type="project" value="InterPro"/>
</dbReference>
<dbReference type="EMBL" id="AP011894">
    <property type="protein sequence ID" value="BAJ49499.1"/>
    <property type="molecule type" value="Genomic_DNA"/>
</dbReference>
<dbReference type="KEGG" id="csu:CSUB_C0860"/>
<gene>
    <name evidence="3" type="ORF">CSUB_C0860</name>
    <name evidence="2" type="ORF">HGMM_F15C04C48</name>
    <name evidence="1" type="ORF">HGMM_F35E02C18</name>
</gene>
<reference evidence="1 4" key="2">
    <citation type="journal article" date="2011" name="Nucleic Acids Res.">
        <title>Insights into the evolution of Archaea and eukaryotic protein modifier systems revealed by the genome of a novel archaeal group.</title>
        <authorList>
            <person name="Nunoura T."/>
            <person name="Takaki Y."/>
            <person name="Kakuta J."/>
            <person name="Nishi S."/>
            <person name="Sugahara J."/>
            <person name="Kazama H."/>
            <person name="Chee G."/>
            <person name="Hattori M."/>
            <person name="Kanai A."/>
            <person name="Atomi H."/>
            <person name="Takai K."/>
            <person name="Takami H."/>
        </authorList>
    </citation>
    <scope>NUCLEOTIDE SEQUENCE [LARGE SCALE GENOMIC DNA]</scope>
</reference>
<sequence>MYYVVFPEKMTSIVTVRLSKPDLKRIEELRRVENVDRSTLIKMFIDEGVRKRVVDLYRQEKLTVGRAAEILGVSLREFLEILEKEGVPVNWDIAGIREYMRDKNLKRFERWWWTNTLLNDEEIQYKAE</sequence>
<evidence type="ECO:0000313" key="2">
    <source>
        <dbReference type="EMBL" id="BAJ49499.1"/>
    </source>
</evidence>
<evidence type="ECO:0000313" key="4">
    <source>
        <dbReference type="Proteomes" id="UP000008120"/>
    </source>
</evidence>
<dbReference type="AlphaFoldDB" id="E6N6D6"/>
<dbReference type="STRING" id="311458.CSUB_C0860"/>